<dbReference type="Pfam" id="PF00535">
    <property type="entry name" value="Glycos_transf_2"/>
    <property type="match status" value="1"/>
</dbReference>
<sequence>MTYDTNKITKKLISIAVIPAHNESQFISKIVKDTKKYVNDVIVVDDGSFDETMKIANECGAIVYRNNTRLGKWAALNKGISLALKRNADIVVTLDGDGQHIPDEIPNFLHLFSNGTDVVLGVRAFNDKMPTIRKISTT</sequence>
<dbReference type="InterPro" id="IPR029044">
    <property type="entry name" value="Nucleotide-diphossugar_trans"/>
</dbReference>
<dbReference type="PANTHER" id="PTHR48090:SF7">
    <property type="entry name" value="RFBJ PROTEIN"/>
    <property type="match status" value="1"/>
</dbReference>
<proteinExistence type="predicted"/>
<gene>
    <name evidence="2" type="ORF">S01H4_46944</name>
</gene>
<dbReference type="SUPFAM" id="SSF53448">
    <property type="entry name" value="Nucleotide-diphospho-sugar transferases"/>
    <property type="match status" value="1"/>
</dbReference>
<accession>X1DFB5</accession>
<reference evidence="2" key="1">
    <citation type="journal article" date="2014" name="Front. Microbiol.">
        <title>High frequency of phylogenetically diverse reductive dehalogenase-homologous genes in deep subseafloor sedimentary metagenomes.</title>
        <authorList>
            <person name="Kawai M."/>
            <person name="Futagami T."/>
            <person name="Toyoda A."/>
            <person name="Takaki Y."/>
            <person name="Nishi S."/>
            <person name="Hori S."/>
            <person name="Arai W."/>
            <person name="Tsubouchi T."/>
            <person name="Morono Y."/>
            <person name="Uchiyama I."/>
            <person name="Ito T."/>
            <person name="Fujiyama A."/>
            <person name="Inagaki F."/>
            <person name="Takami H."/>
        </authorList>
    </citation>
    <scope>NUCLEOTIDE SEQUENCE</scope>
    <source>
        <strain evidence="2">Expedition CK06-06</strain>
    </source>
</reference>
<dbReference type="CDD" id="cd04179">
    <property type="entry name" value="DPM_DPG-synthase_like"/>
    <property type="match status" value="1"/>
</dbReference>
<dbReference type="Gene3D" id="3.90.550.10">
    <property type="entry name" value="Spore Coat Polysaccharide Biosynthesis Protein SpsA, Chain A"/>
    <property type="match status" value="1"/>
</dbReference>
<organism evidence="2">
    <name type="scientific">marine sediment metagenome</name>
    <dbReference type="NCBI Taxonomy" id="412755"/>
    <lineage>
        <taxon>unclassified sequences</taxon>
        <taxon>metagenomes</taxon>
        <taxon>ecological metagenomes</taxon>
    </lineage>
</organism>
<evidence type="ECO:0000259" key="1">
    <source>
        <dbReference type="Pfam" id="PF00535"/>
    </source>
</evidence>
<evidence type="ECO:0000313" key="2">
    <source>
        <dbReference type="EMBL" id="GAG95116.1"/>
    </source>
</evidence>
<dbReference type="PANTHER" id="PTHR48090">
    <property type="entry name" value="UNDECAPRENYL-PHOSPHATE 4-DEOXY-4-FORMAMIDO-L-ARABINOSE TRANSFERASE-RELATED"/>
    <property type="match status" value="1"/>
</dbReference>
<feature type="domain" description="Glycosyltransferase 2-like" evidence="1">
    <location>
        <begin position="17"/>
        <end position="132"/>
    </location>
</feature>
<name>X1DFB5_9ZZZZ</name>
<feature type="non-terminal residue" evidence="2">
    <location>
        <position position="138"/>
    </location>
</feature>
<dbReference type="EMBL" id="BART01026289">
    <property type="protein sequence ID" value="GAG95116.1"/>
    <property type="molecule type" value="Genomic_DNA"/>
</dbReference>
<dbReference type="InterPro" id="IPR001173">
    <property type="entry name" value="Glyco_trans_2-like"/>
</dbReference>
<protein>
    <recommendedName>
        <fullName evidence="1">Glycosyltransferase 2-like domain-containing protein</fullName>
    </recommendedName>
</protein>
<dbReference type="AlphaFoldDB" id="X1DFB5"/>
<dbReference type="InterPro" id="IPR050256">
    <property type="entry name" value="Glycosyltransferase_2"/>
</dbReference>
<comment type="caution">
    <text evidence="2">The sequence shown here is derived from an EMBL/GenBank/DDBJ whole genome shotgun (WGS) entry which is preliminary data.</text>
</comment>